<dbReference type="Gene3D" id="1.20.1070.10">
    <property type="entry name" value="Rhodopsin 7-helix transmembrane proteins"/>
    <property type="match status" value="1"/>
</dbReference>
<gene>
    <name evidence="13" type="ORF">MNOR_LOCUS17823</name>
</gene>
<organism evidence="13 14">
    <name type="scientific">Meganyctiphanes norvegica</name>
    <name type="common">Northern krill</name>
    <name type="synonym">Thysanopoda norvegica</name>
    <dbReference type="NCBI Taxonomy" id="48144"/>
    <lineage>
        <taxon>Eukaryota</taxon>
        <taxon>Metazoa</taxon>
        <taxon>Ecdysozoa</taxon>
        <taxon>Arthropoda</taxon>
        <taxon>Crustacea</taxon>
        <taxon>Multicrustacea</taxon>
        <taxon>Malacostraca</taxon>
        <taxon>Eumalacostraca</taxon>
        <taxon>Eucarida</taxon>
        <taxon>Euphausiacea</taxon>
        <taxon>Euphausiidae</taxon>
        <taxon>Meganyctiphanes</taxon>
    </lineage>
</organism>
<dbReference type="Proteomes" id="UP001497623">
    <property type="component" value="Unassembled WGS sequence"/>
</dbReference>
<keyword evidence="14" id="KW-1185">Reference proteome</keyword>
<feature type="transmembrane region" description="Helical" evidence="11">
    <location>
        <begin position="235"/>
        <end position="255"/>
    </location>
</feature>
<keyword evidence="5 11" id="KW-1133">Transmembrane helix</keyword>
<evidence type="ECO:0000256" key="8">
    <source>
        <dbReference type="ARBA" id="ARBA00023170"/>
    </source>
</evidence>
<evidence type="ECO:0000256" key="7">
    <source>
        <dbReference type="ARBA" id="ARBA00023136"/>
    </source>
</evidence>
<name>A0AAV2QZK5_MEGNR</name>
<dbReference type="SUPFAM" id="SSF81321">
    <property type="entry name" value="Family A G protein-coupled receptor-like"/>
    <property type="match status" value="1"/>
</dbReference>
<feature type="domain" description="G-protein coupled receptors family 1 profile" evidence="12">
    <location>
        <begin position="58"/>
        <end position="344"/>
    </location>
</feature>
<evidence type="ECO:0000256" key="4">
    <source>
        <dbReference type="ARBA" id="ARBA00022692"/>
    </source>
</evidence>
<evidence type="ECO:0000256" key="6">
    <source>
        <dbReference type="ARBA" id="ARBA00023040"/>
    </source>
</evidence>
<dbReference type="GO" id="GO:0004930">
    <property type="term" value="F:G protein-coupled receptor activity"/>
    <property type="evidence" value="ECO:0007669"/>
    <property type="project" value="UniProtKB-KW"/>
</dbReference>
<dbReference type="Pfam" id="PF00001">
    <property type="entry name" value="7tm_1"/>
    <property type="match status" value="1"/>
</dbReference>
<evidence type="ECO:0000256" key="2">
    <source>
        <dbReference type="ARBA" id="ARBA00010663"/>
    </source>
</evidence>
<evidence type="ECO:0000313" key="13">
    <source>
        <dbReference type="EMBL" id="CAL4104660.1"/>
    </source>
</evidence>
<keyword evidence="8 10" id="KW-0675">Receptor</keyword>
<keyword evidence="7 11" id="KW-0472">Membrane</keyword>
<protein>
    <recommendedName>
        <fullName evidence="12">G-protein coupled receptors family 1 profile domain-containing protein</fullName>
    </recommendedName>
</protein>
<feature type="transmembrane region" description="Helical" evidence="11">
    <location>
        <begin position="181"/>
        <end position="202"/>
    </location>
</feature>
<evidence type="ECO:0000256" key="10">
    <source>
        <dbReference type="RuleBase" id="RU000688"/>
    </source>
</evidence>
<keyword evidence="4 10" id="KW-0812">Transmembrane</keyword>
<dbReference type="InterPro" id="IPR017452">
    <property type="entry name" value="GPCR_Rhodpsn_7TM"/>
</dbReference>
<dbReference type="CDD" id="cd00637">
    <property type="entry name" value="7tm_classA_rhodopsin-like"/>
    <property type="match status" value="1"/>
</dbReference>
<keyword evidence="6 10" id="KW-0297">G-protein coupled receptor</keyword>
<dbReference type="InterPro" id="IPR000276">
    <property type="entry name" value="GPCR_Rhodpsn"/>
</dbReference>
<proteinExistence type="inferred from homology"/>
<sequence>MGIIYNETSDFEKGTRLEKLYVYSVNLSDIITQIEIVDNIDIIQLMFECLISLFSIAANTLTLVVIWEVSLNHPAQALRAAMALSDLLQGLFGSGVAVWNHSYYLWCANQPERCNYTVNYILLNEEFYVLHSKLDFILSLIHWASLYSNNLILIIMTFDRYIAVCYPLRYHCIMSMRRTRIAIVINWMIPLIYWLILIPTQINNDMFMKSAYHPSSKMMHCVATCFEFVASSSLILIYVITIIVCMVALSILLLYQLNKASKISKSLREGMEESAVSTEAIDFNKILVISMMVEVLVLAGTKIVLYTTSINYKTLEISSSAEDNIIYLTNWFVLSSTFFNFIIYNLRIPAFRSQSLTIIKNWFKGTIYRGIQIKGSHKSNFVIY</sequence>
<dbReference type="PANTHER" id="PTHR24249">
    <property type="entry name" value="HISTAMINE RECEPTOR-RELATED G-PROTEIN COUPLED RECEPTOR"/>
    <property type="match status" value="1"/>
</dbReference>
<feature type="transmembrane region" description="Helical" evidence="11">
    <location>
        <begin position="45"/>
        <end position="67"/>
    </location>
</feature>
<evidence type="ECO:0000256" key="3">
    <source>
        <dbReference type="ARBA" id="ARBA00022475"/>
    </source>
</evidence>
<reference evidence="13 14" key="1">
    <citation type="submission" date="2024-05" db="EMBL/GenBank/DDBJ databases">
        <authorList>
            <person name="Wallberg A."/>
        </authorList>
    </citation>
    <scope>NUCLEOTIDE SEQUENCE [LARGE SCALE GENOMIC DNA]</scope>
</reference>
<dbReference type="PROSITE" id="PS50262">
    <property type="entry name" value="G_PROTEIN_RECEP_F1_2"/>
    <property type="match status" value="1"/>
</dbReference>
<accession>A0AAV2QZK5</accession>
<dbReference type="PROSITE" id="PS00237">
    <property type="entry name" value="G_PROTEIN_RECEP_F1_1"/>
    <property type="match status" value="1"/>
</dbReference>
<feature type="transmembrane region" description="Helical" evidence="11">
    <location>
        <begin position="325"/>
        <end position="346"/>
    </location>
</feature>
<evidence type="ECO:0000256" key="9">
    <source>
        <dbReference type="ARBA" id="ARBA00023224"/>
    </source>
</evidence>
<evidence type="ECO:0000259" key="12">
    <source>
        <dbReference type="PROSITE" id="PS50262"/>
    </source>
</evidence>
<feature type="transmembrane region" description="Helical" evidence="11">
    <location>
        <begin position="286"/>
        <end position="305"/>
    </location>
</feature>
<dbReference type="AlphaFoldDB" id="A0AAV2QZK5"/>
<evidence type="ECO:0000256" key="1">
    <source>
        <dbReference type="ARBA" id="ARBA00004651"/>
    </source>
</evidence>
<dbReference type="EMBL" id="CAXKWB010012456">
    <property type="protein sequence ID" value="CAL4104660.1"/>
    <property type="molecule type" value="Genomic_DNA"/>
</dbReference>
<dbReference type="InterPro" id="IPR050569">
    <property type="entry name" value="TAAR"/>
</dbReference>
<comment type="similarity">
    <text evidence="2 10">Belongs to the G-protein coupled receptor 1 family.</text>
</comment>
<keyword evidence="3" id="KW-1003">Cell membrane</keyword>
<evidence type="ECO:0000256" key="11">
    <source>
        <dbReference type="SAM" id="Phobius"/>
    </source>
</evidence>
<dbReference type="GO" id="GO:0005886">
    <property type="term" value="C:plasma membrane"/>
    <property type="evidence" value="ECO:0007669"/>
    <property type="project" value="UniProtKB-SubCell"/>
</dbReference>
<dbReference type="PRINTS" id="PR00237">
    <property type="entry name" value="GPCRRHODOPSN"/>
</dbReference>
<comment type="subcellular location">
    <subcellularLocation>
        <location evidence="1">Cell membrane</location>
        <topology evidence="1">Multi-pass membrane protein</topology>
    </subcellularLocation>
</comment>
<evidence type="ECO:0000256" key="5">
    <source>
        <dbReference type="ARBA" id="ARBA00022989"/>
    </source>
</evidence>
<comment type="caution">
    <text evidence="13">The sequence shown here is derived from an EMBL/GenBank/DDBJ whole genome shotgun (WGS) entry which is preliminary data.</text>
</comment>
<keyword evidence="9 10" id="KW-0807">Transducer</keyword>
<evidence type="ECO:0000313" key="14">
    <source>
        <dbReference type="Proteomes" id="UP001497623"/>
    </source>
</evidence>